<comment type="subcellular location">
    <subcellularLocation>
        <location evidence="1">Cell membrane</location>
    </subcellularLocation>
    <subcellularLocation>
        <location evidence="2">Late endosome</location>
    </subcellularLocation>
</comment>
<feature type="region of interest" description="Disordered" evidence="9">
    <location>
        <begin position="440"/>
        <end position="464"/>
    </location>
</feature>
<keyword evidence="4" id="KW-0677">Repeat</keyword>
<dbReference type="Pfam" id="PF11904">
    <property type="entry name" value="ANKRD13_C"/>
    <property type="match status" value="1"/>
</dbReference>
<dbReference type="InterPro" id="IPR055285">
    <property type="entry name" value="ANKRD13_C"/>
</dbReference>
<evidence type="ECO:0000256" key="5">
    <source>
        <dbReference type="ARBA" id="ARBA00022753"/>
    </source>
</evidence>
<dbReference type="SUPFAM" id="SSF48403">
    <property type="entry name" value="Ankyrin repeat"/>
    <property type="match status" value="1"/>
</dbReference>
<dbReference type="GO" id="GO:0002091">
    <property type="term" value="P:negative regulation of receptor internalization"/>
    <property type="evidence" value="ECO:0007669"/>
    <property type="project" value="UniProtKB-ARBA"/>
</dbReference>
<gene>
    <name evidence="11" type="primary">ANKRD13D</name>
    <name evidence="11" type="synonym">ankrd13d</name>
</gene>
<dbReference type="Proteomes" id="UP000472263">
    <property type="component" value="Chromosome 10"/>
</dbReference>
<dbReference type="InterPro" id="IPR021832">
    <property type="entry name" value="ANKRD13"/>
</dbReference>
<reference evidence="11" key="3">
    <citation type="submission" date="2025-09" db="UniProtKB">
        <authorList>
            <consortium name="Ensembl"/>
        </authorList>
    </citation>
    <scope>IDENTIFICATION</scope>
</reference>
<protein>
    <submittedName>
        <fullName evidence="11">Ankyrin repeat domain 13D</fullName>
    </submittedName>
</protein>
<evidence type="ECO:0000256" key="8">
    <source>
        <dbReference type="PROSITE-ProRule" id="PRU00023"/>
    </source>
</evidence>
<evidence type="ECO:0000256" key="1">
    <source>
        <dbReference type="ARBA" id="ARBA00004236"/>
    </source>
</evidence>
<dbReference type="PROSITE" id="PS50297">
    <property type="entry name" value="ANK_REP_REGION"/>
    <property type="match status" value="1"/>
</dbReference>
<keyword evidence="8" id="KW-0040">ANK repeat</keyword>
<dbReference type="GO" id="GO:0140036">
    <property type="term" value="F:ubiquitin-modified protein reader activity"/>
    <property type="evidence" value="ECO:0007669"/>
    <property type="project" value="UniProtKB-ARBA"/>
</dbReference>
<feature type="repeat" description="ANK" evidence="8">
    <location>
        <begin position="39"/>
        <end position="71"/>
    </location>
</feature>
<keyword evidence="6" id="KW-0472">Membrane</keyword>
<dbReference type="AlphaFoldDB" id="A0A667XHS8"/>
<dbReference type="Ensembl" id="ENSMMDT00005012367.1">
    <property type="protein sequence ID" value="ENSMMDP00005012009.1"/>
    <property type="gene ID" value="ENSMMDG00005003875.1"/>
</dbReference>
<dbReference type="GO" id="GO:0048471">
    <property type="term" value="C:perinuclear region of cytoplasm"/>
    <property type="evidence" value="ECO:0007669"/>
    <property type="project" value="UniProtKB-ARBA"/>
</dbReference>
<dbReference type="SMART" id="SM00726">
    <property type="entry name" value="UIM"/>
    <property type="match status" value="2"/>
</dbReference>
<proteinExistence type="predicted"/>
<dbReference type="PANTHER" id="PTHR12447">
    <property type="entry name" value="ANKYRIN REPEAT DOMAIN-CONTAINING PROTEIN 13"/>
    <property type="match status" value="1"/>
</dbReference>
<evidence type="ECO:0000256" key="7">
    <source>
        <dbReference type="ARBA" id="ARBA00024956"/>
    </source>
</evidence>
<dbReference type="Pfam" id="PF12796">
    <property type="entry name" value="Ank_2"/>
    <property type="match status" value="1"/>
</dbReference>
<evidence type="ECO:0000313" key="12">
    <source>
        <dbReference type="Proteomes" id="UP000472263"/>
    </source>
</evidence>
<dbReference type="InterPro" id="IPR036770">
    <property type="entry name" value="Ankyrin_rpt-contain_sf"/>
</dbReference>
<keyword evidence="3" id="KW-1003">Cell membrane</keyword>
<evidence type="ECO:0000256" key="4">
    <source>
        <dbReference type="ARBA" id="ARBA00022737"/>
    </source>
</evidence>
<dbReference type="FunFam" id="1.25.40.20:FF:000057">
    <property type="entry name" value="Ankyrin repeat domain-containing protein 13B"/>
    <property type="match status" value="1"/>
</dbReference>
<dbReference type="PROSITE" id="PS50088">
    <property type="entry name" value="ANK_REPEAT"/>
    <property type="match status" value="1"/>
</dbReference>
<evidence type="ECO:0000256" key="9">
    <source>
        <dbReference type="SAM" id="MobiDB-lite"/>
    </source>
</evidence>
<evidence type="ECO:0000256" key="2">
    <source>
        <dbReference type="ARBA" id="ARBA00004603"/>
    </source>
</evidence>
<keyword evidence="12" id="KW-1185">Reference proteome</keyword>
<dbReference type="GeneTree" id="ENSGT00950000182928"/>
<reference evidence="11" key="1">
    <citation type="submission" date="2019-06" db="EMBL/GenBank/DDBJ databases">
        <authorList>
            <consortium name="Wellcome Sanger Institute Data Sharing"/>
        </authorList>
    </citation>
    <scope>NUCLEOTIDE SEQUENCE [LARGE SCALE GENOMIC DNA]</scope>
</reference>
<name>A0A667XHS8_9TELE</name>
<dbReference type="InterPro" id="IPR003903">
    <property type="entry name" value="UIM_dom"/>
</dbReference>
<evidence type="ECO:0000256" key="6">
    <source>
        <dbReference type="ARBA" id="ARBA00023136"/>
    </source>
</evidence>
<dbReference type="GO" id="GO:0005886">
    <property type="term" value="C:plasma membrane"/>
    <property type="evidence" value="ECO:0007669"/>
    <property type="project" value="UniProtKB-SubCell"/>
</dbReference>
<evidence type="ECO:0000256" key="3">
    <source>
        <dbReference type="ARBA" id="ARBA00022475"/>
    </source>
</evidence>
<feature type="domain" description="Ankyrin repeat" evidence="10">
    <location>
        <begin position="155"/>
        <end position="478"/>
    </location>
</feature>
<dbReference type="GO" id="GO:0005770">
    <property type="term" value="C:late endosome"/>
    <property type="evidence" value="ECO:0007669"/>
    <property type="project" value="UniProtKB-SubCell"/>
</dbReference>
<sequence length="594" mass="67000">TAMAQEAFPLHFLVWNNQYLELDRELQKKEQDVERLDPRGRTPLELAVCLGHLESTRVLLRHSADPTHCNSQSWTILQEAVSTGDPELVQLVLQYRDFKRATERLAGIPELLSKLRQARDFYVEMKWEFTSWVPLVSKVCPSDVYRVWKSGSCLRVDTTLLGFEHMTWLKGRRSYIFKGGDDGAMVMEVDHEKQVVYTEPLVLSPRDAPSLLAAMQPSQENTAQRLTSPIVSTHLNTRNIAFERNKSGIWGWRSEKSEVVSGYEAKVYSATNVELVTRSRTEHLSDQDKSRSKGSKTPLQSFLGIAEQHTTHNGSNVSQCASPHNPTAITAEEYFNPDFNLNGRDIGRPVELTSKVQRFKATLWLSEVHPLSLAEQVTPIIDLMAISNAHFAKLRDFITLRLPPGFPVKIEIPLFHVLNARVTFSNLCGCDEPVSSVTVHTPEGSAEAGYTSSGTSVSPPPFQCEVDPSVFEPPPDYTTLGPGRSEPMRDEDDNLLQFAIQQSLLDAGTESDQVTIWEALTNSRPVPQSPLYEEDSQLESTVADFDEQLRIAMELSCREQEEMDRGVTLWVNIDTVLHSQFDLKQIFQIWNNSV</sequence>
<dbReference type="Gene3D" id="1.25.40.20">
    <property type="entry name" value="Ankyrin repeat-containing domain"/>
    <property type="match status" value="1"/>
</dbReference>
<dbReference type="InterPro" id="IPR002110">
    <property type="entry name" value="Ankyrin_rpt"/>
</dbReference>
<accession>A0A667XHS8</accession>
<dbReference type="PANTHER" id="PTHR12447:SF2">
    <property type="entry name" value="ANKYRIN REPEAT DOMAIN-CONTAINING PROTEIN 13D"/>
    <property type="match status" value="1"/>
</dbReference>
<comment type="function">
    <text evidence="7">Ubiquitin-binding protein that specifically recognizes and binds 'Lys-63'-linked ubiquitin. Does not bind 'Lys-48'-linked ubiquitin. Positively regulates the internalization of ligand-activated EGFR by binding to the Ub moiety of ubiquitinated EGFR at the cell membrane.</text>
</comment>
<keyword evidence="5" id="KW-0967">Endosome</keyword>
<evidence type="ECO:0000259" key="10">
    <source>
        <dbReference type="Pfam" id="PF11904"/>
    </source>
</evidence>
<reference evidence="11" key="2">
    <citation type="submission" date="2025-08" db="UniProtKB">
        <authorList>
            <consortium name="Ensembl"/>
        </authorList>
    </citation>
    <scope>IDENTIFICATION</scope>
</reference>
<organism evidence="11 12">
    <name type="scientific">Myripristis murdjan</name>
    <name type="common">pinecone soldierfish</name>
    <dbReference type="NCBI Taxonomy" id="586833"/>
    <lineage>
        <taxon>Eukaryota</taxon>
        <taxon>Metazoa</taxon>
        <taxon>Chordata</taxon>
        <taxon>Craniata</taxon>
        <taxon>Vertebrata</taxon>
        <taxon>Euteleostomi</taxon>
        <taxon>Actinopterygii</taxon>
        <taxon>Neopterygii</taxon>
        <taxon>Teleostei</taxon>
        <taxon>Neoteleostei</taxon>
        <taxon>Acanthomorphata</taxon>
        <taxon>Holocentriformes</taxon>
        <taxon>Holocentridae</taxon>
        <taxon>Myripristis</taxon>
    </lineage>
</organism>
<dbReference type="SMART" id="SM00248">
    <property type="entry name" value="ANK"/>
    <property type="match status" value="2"/>
</dbReference>
<evidence type="ECO:0000313" key="11">
    <source>
        <dbReference type="Ensembl" id="ENSMMDP00005012009.1"/>
    </source>
</evidence>